<dbReference type="InterPro" id="IPR022551">
    <property type="entry name" value="BrxC"/>
</dbReference>
<dbReference type="NCBIfam" id="TIGR04019">
    <property type="entry name" value="B_thiol_YtxJ"/>
    <property type="match status" value="1"/>
</dbReference>
<organism evidence="1 2">
    <name type="scientific">Gracilibacillus caseinilyticus</name>
    <dbReference type="NCBI Taxonomy" id="2932256"/>
    <lineage>
        <taxon>Bacteria</taxon>
        <taxon>Bacillati</taxon>
        <taxon>Bacillota</taxon>
        <taxon>Bacilli</taxon>
        <taxon>Bacillales</taxon>
        <taxon>Bacillaceae</taxon>
        <taxon>Gracilibacillus</taxon>
    </lineage>
</organism>
<sequence>MDITTITSLEDFQKVTENNHDFVVFKHSLTCPISDAANREFDQYSLQADKPLYRLFVQEARELSNYIADHYQIKHESPQVISFTNHEPTWNTSHSAITVINLKENI</sequence>
<dbReference type="RefSeq" id="WP_244715918.1">
    <property type="nucleotide sequence ID" value="NZ_CP095072.1"/>
</dbReference>
<protein>
    <submittedName>
        <fullName evidence="1">Bacillithiol system redox-active protein YtxJ</fullName>
    </submittedName>
</protein>
<keyword evidence="2" id="KW-1185">Reference proteome</keyword>
<name>A0ABY4ESF0_9BACI</name>
<evidence type="ECO:0000313" key="2">
    <source>
        <dbReference type="Proteomes" id="UP000831782"/>
    </source>
</evidence>
<dbReference type="EMBL" id="CP095072">
    <property type="protein sequence ID" value="UOQ47113.1"/>
    <property type="molecule type" value="Genomic_DNA"/>
</dbReference>
<gene>
    <name evidence="1" type="primary">ytxJ</name>
    <name evidence="1" type="ORF">MUN88_13615</name>
</gene>
<reference evidence="1 2" key="1">
    <citation type="submission" date="2022-04" db="EMBL/GenBank/DDBJ databases">
        <title>Gracilibacillus sp. isolated from saltern.</title>
        <authorList>
            <person name="Won M."/>
            <person name="Lee C.-M."/>
            <person name="Woen H.-Y."/>
            <person name="Kwon S.-W."/>
        </authorList>
    </citation>
    <scope>NUCLEOTIDE SEQUENCE [LARGE SCALE GENOMIC DNA]</scope>
    <source>
        <strain evidence="1 2">SSWR10-1</strain>
    </source>
</reference>
<accession>A0ABY4ESF0</accession>
<evidence type="ECO:0000313" key="1">
    <source>
        <dbReference type="EMBL" id="UOQ47113.1"/>
    </source>
</evidence>
<dbReference type="Proteomes" id="UP000831782">
    <property type="component" value="Chromosome"/>
</dbReference>
<dbReference type="Gene3D" id="3.40.30.10">
    <property type="entry name" value="Glutaredoxin"/>
    <property type="match status" value="1"/>
</dbReference>
<dbReference type="InterPro" id="IPR036249">
    <property type="entry name" value="Thioredoxin-like_sf"/>
</dbReference>
<dbReference type="SUPFAM" id="SSF52833">
    <property type="entry name" value="Thioredoxin-like"/>
    <property type="match status" value="1"/>
</dbReference>
<proteinExistence type="predicted"/>
<dbReference type="Pfam" id="PF11009">
    <property type="entry name" value="BrxC"/>
    <property type="match status" value="1"/>
</dbReference>